<evidence type="ECO:0000313" key="3">
    <source>
        <dbReference type="EMBL" id="KAJ7330315.1"/>
    </source>
</evidence>
<comment type="caution">
    <text evidence="3">The sequence shown here is derived from an EMBL/GenBank/DDBJ whole genome shotgun (WGS) entry which is preliminary data.</text>
</comment>
<sequence>MAHHTSIQLYSHTVYENTIKIVDKKIRKFRVGTALVFTDYVLDFLSFDLVFQPTWSFSRHDPPPSPFDFYNAHWDFLPALAGWMHDRLNLERNGLVSEEDTPSSPSPTTTERLQPSHQLALKTLRKDAFGGMLTFHVEGGFKHVKKVINSLKLSSHLSNLGAFRSFGLKPLGKTRLVHGDAKTLVIAPFITIQSRLTPQERELTGVTEDTIWHDLPLYSVGIEGAANIIEPIRNSQTGMRNWRLVLCAIHVLLADLAAEMGLRPWLFTSLLCNDTRLKRQATR</sequence>
<gene>
    <name evidence="3" type="ORF">DFH08DRAFT_1022449</name>
</gene>
<evidence type="ECO:0000313" key="4">
    <source>
        <dbReference type="Proteomes" id="UP001218218"/>
    </source>
</evidence>
<dbReference type="EMBL" id="JARIHO010000037">
    <property type="protein sequence ID" value="KAJ7330315.1"/>
    <property type="molecule type" value="Genomic_DNA"/>
</dbReference>
<organism evidence="3 4">
    <name type="scientific">Mycena albidolilacea</name>
    <dbReference type="NCBI Taxonomy" id="1033008"/>
    <lineage>
        <taxon>Eukaryota</taxon>
        <taxon>Fungi</taxon>
        <taxon>Dikarya</taxon>
        <taxon>Basidiomycota</taxon>
        <taxon>Agaricomycotina</taxon>
        <taxon>Agaricomycetes</taxon>
        <taxon>Agaricomycetidae</taxon>
        <taxon>Agaricales</taxon>
        <taxon>Marasmiineae</taxon>
        <taxon>Mycenaceae</taxon>
        <taxon>Mycena</taxon>
    </lineage>
</organism>
<dbReference type="GO" id="GO:0003961">
    <property type="term" value="F:O-acetylhomoserine aminocarboxypropyltransferase activity"/>
    <property type="evidence" value="ECO:0007669"/>
    <property type="project" value="TreeGrafter"/>
</dbReference>
<protein>
    <submittedName>
        <fullName evidence="3">Uncharacterized protein</fullName>
    </submittedName>
</protein>
<evidence type="ECO:0000256" key="1">
    <source>
        <dbReference type="ARBA" id="ARBA00009077"/>
    </source>
</evidence>
<dbReference type="Gene3D" id="3.90.1150.10">
    <property type="entry name" value="Aspartate Aminotransferase, domain 1"/>
    <property type="match status" value="1"/>
</dbReference>
<dbReference type="GO" id="GO:0006535">
    <property type="term" value="P:cysteine biosynthetic process from serine"/>
    <property type="evidence" value="ECO:0007669"/>
    <property type="project" value="TreeGrafter"/>
</dbReference>
<name>A0AAD7EKN6_9AGAR</name>
<dbReference type="GO" id="GO:0004124">
    <property type="term" value="F:cysteine synthase activity"/>
    <property type="evidence" value="ECO:0007669"/>
    <property type="project" value="TreeGrafter"/>
</dbReference>
<dbReference type="PANTHER" id="PTHR43797:SF2">
    <property type="entry name" value="HOMOCYSTEINE_CYSTEINE SYNTHASE"/>
    <property type="match status" value="1"/>
</dbReference>
<dbReference type="InterPro" id="IPR006235">
    <property type="entry name" value="OAc-hSer/O-AcSer_sulfhydrylase"/>
</dbReference>
<dbReference type="SUPFAM" id="SSF53383">
    <property type="entry name" value="PLP-dependent transferases"/>
    <property type="match status" value="1"/>
</dbReference>
<dbReference type="GO" id="GO:0071269">
    <property type="term" value="P:L-homocysteine biosynthetic process"/>
    <property type="evidence" value="ECO:0007669"/>
    <property type="project" value="TreeGrafter"/>
</dbReference>
<accession>A0AAD7EKN6</accession>
<reference evidence="3" key="1">
    <citation type="submission" date="2023-03" db="EMBL/GenBank/DDBJ databases">
        <title>Massive genome expansion in bonnet fungi (Mycena s.s.) driven by repeated elements and novel gene families across ecological guilds.</title>
        <authorList>
            <consortium name="Lawrence Berkeley National Laboratory"/>
            <person name="Harder C.B."/>
            <person name="Miyauchi S."/>
            <person name="Viragh M."/>
            <person name="Kuo A."/>
            <person name="Thoen E."/>
            <person name="Andreopoulos B."/>
            <person name="Lu D."/>
            <person name="Skrede I."/>
            <person name="Drula E."/>
            <person name="Henrissat B."/>
            <person name="Morin E."/>
            <person name="Kohler A."/>
            <person name="Barry K."/>
            <person name="LaButti K."/>
            <person name="Morin E."/>
            <person name="Salamov A."/>
            <person name="Lipzen A."/>
            <person name="Mereny Z."/>
            <person name="Hegedus B."/>
            <person name="Baldrian P."/>
            <person name="Stursova M."/>
            <person name="Weitz H."/>
            <person name="Taylor A."/>
            <person name="Grigoriev I.V."/>
            <person name="Nagy L.G."/>
            <person name="Martin F."/>
            <person name="Kauserud H."/>
        </authorList>
    </citation>
    <scope>NUCLEOTIDE SEQUENCE</scope>
    <source>
        <strain evidence="3">CBHHK002</strain>
    </source>
</reference>
<comment type="similarity">
    <text evidence="1">Belongs to the trans-sulfuration enzymes family.</text>
</comment>
<dbReference type="InterPro" id="IPR015424">
    <property type="entry name" value="PyrdxlP-dep_Trfase"/>
</dbReference>
<dbReference type="AlphaFoldDB" id="A0AAD7EKN6"/>
<keyword evidence="4" id="KW-1185">Reference proteome</keyword>
<feature type="region of interest" description="Disordered" evidence="2">
    <location>
        <begin position="95"/>
        <end position="116"/>
    </location>
</feature>
<evidence type="ECO:0000256" key="2">
    <source>
        <dbReference type="SAM" id="MobiDB-lite"/>
    </source>
</evidence>
<dbReference type="GO" id="GO:0005737">
    <property type="term" value="C:cytoplasm"/>
    <property type="evidence" value="ECO:0007669"/>
    <property type="project" value="TreeGrafter"/>
</dbReference>
<feature type="compositionally biased region" description="Low complexity" evidence="2">
    <location>
        <begin position="102"/>
        <end position="111"/>
    </location>
</feature>
<dbReference type="InterPro" id="IPR015422">
    <property type="entry name" value="PyrdxlP-dep_Trfase_small"/>
</dbReference>
<dbReference type="PANTHER" id="PTHR43797">
    <property type="entry name" value="HOMOCYSTEINE/CYSTEINE SYNTHASE"/>
    <property type="match status" value="1"/>
</dbReference>
<dbReference type="Proteomes" id="UP001218218">
    <property type="component" value="Unassembled WGS sequence"/>
</dbReference>
<proteinExistence type="inferred from homology"/>